<dbReference type="STRING" id="1945520.A1019T_01027"/>
<dbReference type="InterPro" id="IPR007411">
    <property type="entry name" value="EpmC"/>
</dbReference>
<protein>
    <submittedName>
        <fullName evidence="1">Elongation factor P hydroxylase</fullName>
        <ecNumber evidence="1">1.14.-.-</ecNumber>
    </submittedName>
</protein>
<dbReference type="GO" id="GO:0003746">
    <property type="term" value="F:translation elongation factor activity"/>
    <property type="evidence" value="ECO:0007669"/>
    <property type="project" value="UniProtKB-KW"/>
</dbReference>
<evidence type="ECO:0000313" key="1">
    <source>
        <dbReference type="EMBL" id="SJM37056.1"/>
    </source>
</evidence>
<keyword evidence="2" id="KW-1185">Reference proteome</keyword>
<dbReference type="OrthoDB" id="5298591at2"/>
<sequence length="235" mass="26678">MSAIHFSKLAISKLADYLTQPPTSIANDCNNAAYFDTEAFKQQWQQLQHIDPNEPKARSAESIEKEQVDWLIDLFNTVFSAKNVELVRGESEPEYFPATESGPARIEFAHGFFQSALHEISHWSLAGSHRRTLPDFGYWYAPDGRTEAQQKAFEQVEIKPQAIECLFSLMCGRPFRVSQDNLHADFDTSQSTFEIDVYNQAKLYIDAPQNLPRDAKTLLTVLALVCHDSIDNEMG</sequence>
<name>A0A1R4EEZ3_9GAMM</name>
<reference evidence="2" key="1">
    <citation type="submission" date="2017-02" db="EMBL/GenBank/DDBJ databases">
        <authorList>
            <person name="Mornico D."/>
        </authorList>
    </citation>
    <scope>NUCLEOTIDE SEQUENCE [LARGE SCALE GENOMIC DNA]</scope>
</reference>
<dbReference type="Pfam" id="PF04315">
    <property type="entry name" value="EpmC"/>
    <property type="match status" value="1"/>
</dbReference>
<gene>
    <name evidence="1" type="primary">epmC</name>
    <name evidence="1" type="ORF">A1019T_01027</name>
</gene>
<dbReference type="Proteomes" id="UP000188169">
    <property type="component" value="Unassembled WGS sequence"/>
</dbReference>
<accession>A0A1R4EEZ3</accession>
<organism evidence="1 2">
    <name type="scientific">Psychrobacter pasteurii</name>
    <dbReference type="NCBI Taxonomy" id="1945520"/>
    <lineage>
        <taxon>Bacteria</taxon>
        <taxon>Pseudomonadati</taxon>
        <taxon>Pseudomonadota</taxon>
        <taxon>Gammaproteobacteria</taxon>
        <taxon>Moraxellales</taxon>
        <taxon>Moraxellaceae</taxon>
        <taxon>Psychrobacter</taxon>
    </lineage>
</organism>
<proteinExistence type="predicted"/>
<dbReference type="EMBL" id="FUGD01000071">
    <property type="protein sequence ID" value="SJM37056.1"/>
    <property type="molecule type" value="Genomic_DNA"/>
</dbReference>
<evidence type="ECO:0000313" key="2">
    <source>
        <dbReference type="Proteomes" id="UP000188169"/>
    </source>
</evidence>
<dbReference type="AlphaFoldDB" id="A0A1R4EEZ3"/>
<dbReference type="GO" id="GO:0016491">
    <property type="term" value="F:oxidoreductase activity"/>
    <property type="evidence" value="ECO:0007669"/>
    <property type="project" value="UniProtKB-KW"/>
</dbReference>
<keyword evidence="1" id="KW-0251">Elongation factor</keyword>
<dbReference type="EC" id="1.14.-.-" evidence="1"/>
<dbReference type="RefSeq" id="WP_077448463.1">
    <property type="nucleotide sequence ID" value="NZ_FUGD01000071.1"/>
</dbReference>
<keyword evidence="1" id="KW-0560">Oxidoreductase</keyword>
<keyword evidence="1" id="KW-0648">Protein biosynthesis</keyword>